<proteinExistence type="predicted"/>
<dbReference type="RefSeq" id="WP_313069078.1">
    <property type="nucleotide sequence ID" value="NZ_JACHJR010000001.1"/>
</dbReference>
<feature type="domain" description="DUF4232" evidence="2">
    <location>
        <begin position="95"/>
        <end position="231"/>
    </location>
</feature>
<reference evidence="3 4" key="1">
    <citation type="submission" date="2020-08" db="EMBL/GenBank/DDBJ databases">
        <title>Sequencing the genomes of 1000 actinobacteria strains.</title>
        <authorList>
            <person name="Klenk H.-P."/>
        </authorList>
    </citation>
    <scope>NUCLEOTIDE SEQUENCE [LARGE SCALE GENOMIC DNA]</scope>
    <source>
        <strain evidence="3 4">DSM 44786</strain>
    </source>
</reference>
<feature type="region of interest" description="Disordered" evidence="1">
    <location>
        <begin position="225"/>
        <end position="245"/>
    </location>
</feature>
<protein>
    <recommendedName>
        <fullName evidence="2">DUF4232 domain-containing protein</fullName>
    </recommendedName>
</protein>
<dbReference type="EMBL" id="JACHJR010000001">
    <property type="protein sequence ID" value="MBB4951539.1"/>
    <property type="molecule type" value="Genomic_DNA"/>
</dbReference>
<evidence type="ECO:0000313" key="4">
    <source>
        <dbReference type="Proteomes" id="UP000573327"/>
    </source>
</evidence>
<dbReference type="Proteomes" id="UP000573327">
    <property type="component" value="Unassembled WGS sequence"/>
</dbReference>
<evidence type="ECO:0000256" key="1">
    <source>
        <dbReference type="SAM" id="MobiDB-lite"/>
    </source>
</evidence>
<accession>A0A7W7WM92</accession>
<evidence type="ECO:0000313" key="3">
    <source>
        <dbReference type="EMBL" id="MBB4951539.1"/>
    </source>
</evidence>
<keyword evidence="4" id="KW-1185">Reference proteome</keyword>
<dbReference type="InterPro" id="IPR025326">
    <property type="entry name" value="DUF4232"/>
</dbReference>
<gene>
    <name evidence="3" type="ORF">F4556_007074</name>
</gene>
<name>A0A7W7WM92_9ACTN</name>
<dbReference type="Pfam" id="PF14016">
    <property type="entry name" value="DUF4232"/>
    <property type="match status" value="1"/>
</dbReference>
<organism evidence="3 4">
    <name type="scientific">Kitasatospora gansuensis</name>
    <dbReference type="NCBI Taxonomy" id="258050"/>
    <lineage>
        <taxon>Bacteria</taxon>
        <taxon>Bacillati</taxon>
        <taxon>Actinomycetota</taxon>
        <taxon>Actinomycetes</taxon>
        <taxon>Kitasatosporales</taxon>
        <taxon>Streptomycetaceae</taxon>
        <taxon>Kitasatospora</taxon>
    </lineage>
</organism>
<sequence>MRITAFRGSCADFEVTNHEAGPLSYSIAFTFRSASGEALVTADQTVPAVGPGETVKGTAVAELARRLDGGAPRSVRIAKVRSVPGAEASAETGPCPPSGVRVFADQGAAALGLRAVGLFLENCGAGTVRLNGYPQLQLLDEQHRVVDGVQVLQGGSAIATGADGTPEPLALGPGERARATVVWRNTVDVGVGEAVHAPYLRVRAKADSDPVMVIPELDLGTTGRLGVGPWTRDETKGPVTGTTRG</sequence>
<evidence type="ECO:0000259" key="2">
    <source>
        <dbReference type="Pfam" id="PF14016"/>
    </source>
</evidence>
<dbReference type="AlphaFoldDB" id="A0A7W7WM92"/>
<comment type="caution">
    <text evidence="3">The sequence shown here is derived from an EMBL/GenBank/DDBJ whole genome shotgun (WGS) entry which is preliminary data.</text>
</comment>